<dbReference type="InterPro" id="IPR000462">
    <property type="entry name" value="CDP-OH_P_trans"/>
</dbReference>
<dbReference type="PROSITE" id="PS00379">
    <property type="entry name" value="CDP_ALCOHOL_P_TRANSF"/>
    <property type="match status" value="1"/>
</dbReference>
<dbReference type="EMBL" id="SEWY01000006">
    <property type="protein sequence ID" value="TBH71119.1"/>
    <property type="molecule type" value="Genomic_DNA"/>
</dbReference>
<evidence type="ECO:0000256" key="13">
    <source>
        <dbReference type="ARBA" id="ARBA00023264"/>
    </source>
</evidence>
<comment type="subcellular location">
    <subcellularLocation>
        <location evidence="2">Endomembrane system</location>
        <topology evidence="2">Multi-pass membrane protein</topology>
    </subcellularLocation>
</comment>
<dbReference type="InterPro" id="IPR050324">
    <property type="entry name" value="CDP-alcohol_PTase-I"/>
</dbReference>
<evidence type="ECO:0000256" key="6">
    <source>
        <dbReference type="ARBA" id="ARBA00022516"/>
    </source>
</evidence>
<sequence>MKKEIPNLLTLGNLLAGCIGLWFVMQGDLVSASYCIFISLVCDFFDGFLARALQAYSDLGKELDSLADMVSFGVLPAFILFSLVEQSCGTQCTVGLFGFYKPFMVFALALMSAYRLAKFNIDTRQSDQFIGVPTPANGLFIASLPLILHFQPEYSAYVLSFKGLLIYAIVMSYLLVCELPLLAFKFKTWDWKSNQVKFIFLIFCIAALVMLKFAAIPVLVIAYILLSGLIFLLNPNK</sequence>
<comment type="catalytic activity">
    <reaction evidence="1">
        <text>a CDP-1,2-diacyl-sn-glycerol + L-serine = a 1,2-diacyl-sn-glycero-3-phospho-L-serine + CMP + H(+)</text>
        <dbReference type="Rhea" id="RHEA:16913"/>
        <dbReference type="ChEBI" id="CHEBI:15378"/>
        <dbReference type="ChEBI" id="CHEBI:33384"/>
        <dbReference type="ChEBI" id="CHEBI:57262"/>
        <dbReference type="ChEBI" id="CHEBI:58332"/>
        <dbReference type="ChEBI" id="CHEBI:60377"/>
        <dbReference type="EC" id="2.7.8.8"/>
    </reaction>
</comment>
<evidence type="ECO:0000256" key="12">
    <source>
        <dbReference type="ARBA" id="ARBA00023209"/>
    </source>
</evidence>
<dbReference type="InterPro" id="IPR048254">
    <property type="entry name" value="CDP_ALCOHOL_P_TRANSF_CS"/>
</dbReference>
<feature type="transmembrane region" description="Helical" evidence="16">
    <location>
        <begin position="154"/>
        <end position="177"/>
    </location>
</feature>
<feature type="transmembrane region" description="Helical" evidence="16">
    <location>
        <begin position="31"/>
        <end position="53"/>
    </location>
</feature>
<dbReference type="InterPro" id="IPR004533">
    <property type="entry name" value="CDP-diaglyc--ser_O-PTrfase"/>
</dbReference>
<dbReference type="GO" id="GO:0003882">
    <property type="term" value="F:CDP-diacylglycerol-serine O-phosphatidyltransferase activity"/>
    <property type="evidence" value="ECO:0007669"/>
    <property type="project" value="UniProtKB-EC"/>
</dbReference>
<keyword evidence="12" id="KW-0594">Phospholipid biosynthesis</keyword>
<evidence type="ECO:0000256" key="11">
    <source>
        <dbReference type="ARBA" id="ARBA00023136"/>
    </source>
</evidence>
<evidence type="ECO:0000256" key="5">
    <source>
        <dbReference type="ARBA" id="ARBA00017171"/>
    </source>
</evidence>
<dbReference type="EC" id="2.7.8.8" evidence="4"/>
<evidence type="ECO:0000256" key="3">
    <source>
        <dbReference type="ARBA" id="ARBA00010441"/>
    </source>
</evidence>
<evidence type="ECO:0000256" key="9">
    <source>
        <dbReference type="ARBA" id="ARBA00022989"/>
    </source>
</evidence>
<keyword evidence="8 16" id="KW-0812">Transmembrane</keyword>
<evidence type="ECO:0000256" key="14">
    <source>
        <dbReference type="ARBA" id="ARBA00032361"/>
    </source>
</evidence>
<gene>
    <name evidence="17" type="primary">pssA</name>
    <name evidence="17" type="ORF">EWU20_10955</name>
</gene>
<dbReference type="GO" id="GO:0012505">
    <property type="term" value="C:endomembrane system"/>
    <property type="evidence" value="ECO:0007669"/>
    <property type="project" value="UniProtKB-SubCell"/>
</dbReference>
<dbReference type="Proteomes" id="UP000293583">
    <property type="component" value="Unassembled WGS sequence"/>
</dbReference>
<keyword evidence="9 16" id="KW-1133">Transmembrane helix</keyword>
<proteinExistence type="inferred from homology"/>
<evidence type="ECO:0000256" key="4">
    <source>
        <dbReference type="ARBA" id="ARBA00013174"/>
    </source>
</evidence>
<evidence type="ECO:0000256" key="2">
    <source>
        <dbReference type="ARBA" id="ARBA00004127"/>
    </source>
</evidence>
<dbReference type="Gene3D" id="1.20.120.1760">
    <property type="match status" value="1"/>
</dbReference>
<dbReference type="OrthoDB" id="9777147at2"/>
<feature type="transmembrane region" description="Helical" evidence="16">
    <location>
        <begin position="7"/>
        <end position="25"/>
    </location>
</feature>
<dbReference type="NCBIfam" id="TIGR00473">
    <property type="entry name" value="pssA"/>
    <property type="match status" value="1"/>
</dbReference>
<evidence type="ECO:0000256" key="15">
    <source>
        <dbReference type="RuleBase" id="RU003750"/>
    </source>
</evidence>
<keyword evidence="18" id="KW-1185">Reference proteome</keyword>
<keyword evidence="6" id="KW-0444">Lipid biosynthesis</keyword>
<keyword evidence="11 16" id="KW-0472">Membrane</keyword>
<feature type="transmembrane region" description="Helical" evidence="16">
    <location>
        <begin position="129"/>
        <end position="148"/>
    </location>
</feature>
<comment type="similarity">
    <text evidence="3 15">Belongs to the CDP-alcohol phosphatidyltransferase class-I family.</text>
</comment>
<evidence type="ECO:0000313" key="18">
    <source>
        <dbReference type="Proteomes" id="UP000293583"/>
    </source>
</evidence>
<evidence type="ECO:0000256" key="8">
    <source>
        <dbReference type="ARBA" id="ARBA00022692"/>
    </source>
</evidence>
<feature type="transmembrane region" description="Helical" evidence="16">
    <location>
        <begin position="198"/>
        <end position="231"/>
    </location>
</feature>
<reference evidence="17 18" key="1">
    <citation type="submission" date="2019-02" db="EMBL/GenBank/DDBJ databases">
        <title>Genome of a new Bacteroidetes strain.</title>
        <authorList>
            <person name="Pitt A."/>
        </authorList>
    </citation>
    <scope>NUCLEOTIDE SEQUENCE [LARGE SCALE GENOMIC DNA]</scope>
    <source>
        <strain evidence="17 18">103A-SOEBACH</strain>
    </source>
</reference>
<evidence type="ECO:0000256" key="1">
    <source>
        <dbReference type="ARBA" id="ARBA00000287"/>
    </source>
</evidence>
<dbReference type="PANTHER" id="PTHR14269">
    <property type="entry name" value="CDP-DIACYLGLYCEROL--GLYCEROL-3-PHOSPHATE 3-PHOSPHATIDYLTRANSFERASE-RELATED"/>
    <property type="match status" value="1"/>
</dbReference>
<keyword evidence="10" id="KW-0443">Lipid metabolism</keyword>
<feature type="transmembrane region" description="Helical" evidence="16">
    <location>
        <begin position="65"/>
        <end position="84"/>
    </location>
</feature>
<organism evidence="17 18">
    <name type="scientific">Aquirufa antheringensis</name>
    <dbReference type="NCBI Taxonomy" id="2516559"/>
    <lineage>
        <taxon>Bacteria</taxon>
        <taxon>Pseudomonadati</taxon>
        <taxon>Bacteroidota</taxon>
        <taxon>Cytophagia</taxon>
        <taxon>Cytophagales</taxon>
        <taxon>Flectobacillaceae</taxon>
        <taxon>Aquirufa</taxon>
    </lineage>
</organism>
<evidence type="ECO:0000256" key="10">
    <source>
        <dbReference type="ARBA" id="ARBA00023098"/>
    </source>
</evidence>
<evidence type="ECO:0000313" key="17">
    <source>
        <dbReference type="EMBL" id="TBH71119.1"/>
    </source>
</evidence>
<name>A0A4Q9B8E6_9BACT</name>
<dbReference type="PANTHER" id="PTHR14269:SF61">
    <property type="entry name" value="CDP-DIACYLGLYCEROL--SERINE O-PHOSPHATIDYLTRANSFERASE"/>
    <property type="match status" value="1"/>
</dbReference>
<dbReference type="PROSITE" id="PS51257">
    <property type="entry name" value="PROKAR_LIPOPROTEIN"/>
    <property type="match status" value="1"/>
</dbReference>
<dbReference type="InterPro" id="IPR043130">
    <property type="entry name" value="CDP-OH_PTrfase_TM_dom"/>
</dbReference>
<feature type="transmembrane region" description="Helical" evidence="16">
    <location>
        <begin position="96"/>
        <end position="117"/>
    </location>
</feature>
<dbReference type="GO" id="GO:0008654">
    <property type="term" value="P:phospholipid biosynthetic process"/>
    <property type="evidence" value="ECO:0007669"/>
    <property type="project" value="UniProtKB-KW"/>
</dbReference>
<comment type="caution">
    <text evidence="17">The sequence shown here is derived from an EMBL/GenBank/DDBJ whole genome shotgun (WGS) entry which is preliminary data.</text>
</comment>
<evidence type="ECO:0000256" key="7">
    <source>
        <dbReference type="ARBA" id="ARBA00022679"/>
    </source>
</evidence>
<accession>A0A4Q9B8E6</accession>
<dbReference type="GO" id="GO:0016020">
    <property type="term" value="C:membrane"/>
    <property type="evidence" value="ECO:0007669"/>
    <property type="project" value="InterPro"/>
</dbReference>
<dbReference type="RefSeq" id="WP_130923865.1">
    <property type="nucleotide sequence ID" value="NZ_JAANOL010000001.1"/>
</dbReference>
<keyword evidence="13" id="KW-1208">Phospholipid metabolism</keyword>
<evidence type="ECO:0000256" key="16">
    <source>
        <dbReference type="SAM" id="Phobius"/>
    </source>
</evidence>
<keyword evidence="7 15" id="KW-0808">Transferase</keyword>
<protein>
    <recommendedName>
        <fullName evidence="5">CDP-diacylglycerol--serine O-phosphatidyltransferase</fullName>
        <ecNumber evidence="4">2.7.8.8</ecNumber>
    </recommendedName>
    <alternativeName>
        <fullName evidence="14">Phosphatidylserine synthase</fullName>
    </alternativeName>
</protein>
<dbReference type="Pfam" id="PF01066">
    <property type="entry name" value="CDP-OH_P_transf"/>
    <property type="match status" value="1"/>
</dbReference>
<dbReference type="AlphaFoldDB" id="A0A4Q9B8E6"/>